<accession>A0A0E0Q5V1</accession>
<dbReference type="OMA" id="RIKQQFA"/>
<keyword evidence="2" id="KW-1185">Reference proteome</keyword>
<sequence length="126" mass="13792">MLRAVAGVRGLVAAADPFGVELMHVLINDTDIDDNVRRPENTVPGAWATVESCDVTELLLTVESCDVAELLLASLDAGVPFSCRVNGSCFAIARERIKQFAYRDGEITKKRRGHFDREGESTCTYS</sequence>
<protein>
    <submittedName>
        <fullName evidence="1">Uncharacterized protein</fullName>
    </submittedName>
</protein>
<dbReference type="EnsemblPlants" id="ORUFI07G07930.1">
    <property type="protein sequence ID" value="ORUFI07G07930.1"/>
    <property type="gene ID" value="ORUFI07G07930"/>
</dbReference>
<dbReference type="Gramene" id="ORUFI07G07930.1">
    <property type="protein sequence ID" value="ORUFI07G07930.1"/>
    <property type="gene ID" value="ORUFI07G07930"/>
</dbReference>
<organism evidence="1 2">
    <name type="scientific">Oryza rufipogon</name>
    <name type="common">Brownbeard rice</name>
    <name type="synonym">Asian wild rice</name>
    <dbReference type="NCBI Taxonomy" id="4529"/>
    <lineage>
        <taxon>Eukaryota</taxon>
        <taxon>Viridiplantae</taxon>
        <taxon>Streptophyta</taxon>
        <taxon>Embryophyta</taxon>
        <taxon>Tracheophyta</taxon>
        <taxon>Spermatophyta</taxon>
        <taxon>Magnoliopsida</taxon>
        <taxon>Liliopsida</taxon>
        <taxon>Poales</taxon>
        <taxon>Poaceae</taxon>
        <taxon>BOP clade</taxon>
        <taxon>Oryzoideae</taxon>
        <taxon>Oryzeae</taxon>
        <taxon>Oryzinae</taxon>
        <taxon>Oryza</taxon>
    </lineage>
</organism>
<reference evidence="1" key="2">
    <citation type="submission" date="2015-06" db="UniProtKB">
        <authorList>
            <consortium name="EnsemblPlants"/>
        </authorList>
    </citation>
    <scope>IDENTIFICATION</scope>
</reference>
<name>A0A0E0Q5V1_ORYRU</name>
<dbReference type="AlphaFoldDB" id="A0A0E0Q5V1"/>
<dbReference type="Proteomes" id="UP000008022">
    <property type="component" value="Unassembled WGS sequence"/>
</dbReference>
<proteinExistence type="predicted"/>
<evidence type="ECO:0000313" key="2">
    <source>
        <dbReference type="Proteomes" id="UP000008022"/>
    </source>
</evidence>
<reference evidence="2" key="1">
    <citation type="submission" date="2013-06" db="EMBL/GenBank/DDBJ databases">
        <authorList>
            <person name="Zhao Q."/>
        </authorList>
    </citation>
    <scope>NUCLEOTIDE SEQUENCE</scope>
    <source>
        <strain evidence="2">cv. W1943</strain>
    </source>
</reference>
<dbReference type="HOGENOM" id="CLU_2256988_0_0_1"/>
<evidence type="ECO:0000313" key="1">
    <source>
        <dbReference type="EnsemblPlants" id="ORUFI07G07930.1"/>
    </source>
</evidence>